<proteinExistence type="predicted"/>
<accession>A0A6F8SXX8</accession>
<name>A0A6F8SXX8_9GAMM</name>
<evidence type="ECO:0000313" key="2">
    <source>
        <dbReference type="Proteomes" id="UP000503197"/>
    </source>
</evidence>
<dbReference type="Proteomes" id="UP000503197">
    <property type="component" value="Chromosome"/>
</dbReference>
<organism evidence="1 2">
    <name type="scientific">Vreelandella aquamarina</name>
    <dbReference type="NCBI Taxonomy" id="77097"/>
    <lineage>
        <taxon>Bacteria</taxon>
        <taxon>Pseudomonadati</taxon>
        <taxon>Pseudomonadota</taxon>
        <taxon>Gammaproteobacteria</taxon>
        <taxon>Oceanospirillales</taxon>
        <taxon>Halomonadaceae</taxon>
        <taxon>Vreelandella</taxon>
    </lineage>
</organism>
<sequence>MINYCGSRAPYYIDQRVAEAHLPKRIVPLYHTIKTQLAVQLLASLCPACR</sequence>
<gene>
    <name evidence="1" type="ORF">HMSLTHF_23570</name>
</gene>
<dbReference type="AlphaFoldDB" id="A0A6F8SXX8"/>
<dbReference type="EMBL" id="AP022821">
    <property type="protein sequence ID" value="BCA92582.1"/>
    <property type="molecule type" value="Genomic_DNA"/>
</dbReference>
<protein>
    <submittedName>
        <fullName evidence="1">Uncharacterized protein</fullName>
    </submittedName>
</protein>
<reference evidence="1 2" key="1">
    <citation type="submission" date="2020-02" db="EMBL/GenBank/DDBJ databases">
        <title>Complete Genome Sequence of Halomonas meridiana strain BAA-801, Isolated from Deep Sea Thermal Vent.</title>
        <authorList>
            <person name="Takahashi Y."/>
            <person name="Takahashi H."/>
            <person name="Galipon J."/>
            <person name="Arakawa K."/>
        </authorList>
    </citation>
    <scope>NUCLEOTIDE SEQUENCE [LARGE SCALE GENOMIC DNA]</scope>
    <source>
        <strain evidence="1 2">Slthf1</strain>
    </source>
</reference>
<evidence type="ECO:0000313" key="1">
    <source>
        <dbReference type="EMBL" id="BCA92582.1"/>
    </source>
</evidence>